<evidence type="ECO:0000256" key="1">
    <source>
        <dbReference type="ARBA" id="ARBA00007154"/>
    </source>
</evidence>
<evidence type="ECO:0000256" key="4">
    <source>
        <dbReference type="PIRSR" id="PIRSR000858-1"/>
    </source>
</evidence>
<dbReference type="AlphaFoldDB" id="A0A4R1NGT7"/>
<evidence type="ECO:0000256" key="2">
    <source>
        <dbReference type="ARBA" id="ARBA00022679"/>
    </source>
</evidence>
<dbReference type="InterPro" id="IPR004165">
    <property type="entry name" value="CoA_trans_fam_I"/>
</dbReference>
<accession>A0A4R1NGT7</accession>
<evidence type="ECO:0000313" key="5">
    <source>
        <dbReference type="EMBL" id="TCL05011.1"/>
    </source>
</evidence>
<dbReference type="SMART" id="SM00882">
    <property type="entry name" value="CoA_trans"/>
    <property type="match status" value="2"/>
</dbReference>
<organism evidence="5 6">
    <name type="scientific">Sodalis ligni</name>
    <dbReference type="NCBI Taxonomy" id="2697027"/>
    <lineage>
        <taxon>Bacteria</taxon>
        <taxon>Pseudomonadati</taxon>
        <taxon>Pseudomonadota</taxon>
        <taxon>Gammaproteobacteria</taxon>
        <taxon>Enterobacterales</taxon>
        <taxon>Bruguierivoracaceae</taxon>
        <taxon>Sodalis</taxon>
    </lineage>
</organism>
<protein>
    <recommendedName>
        <fullName evidence="3">Acetate CoA-transferase YdiF</fullName>
        <ecNumber evidence="3">2.8.3.8</ecNumber>
    </recommendedName>
</protein>
<evidence type="ECO:0000313" key="6">
    <source>
        <dbReference type="Proteomes" id="UP000294555"/>
    </source>
</evidence>
<keyword evidence="2 3" id="KW-0808">Transferase</keyword>
<dbReference type="InterPro" id="IPR014388">
    <property type="entry name" value="3-oxoacid_CoA-transferase"/>
</dbReference>
<comment type="catalytic activity">
    <reaction evidence="3">
        <text>an acyl-CoA + acetate = a carboxylate + acetyl-CoA</text>
        <dbReference type="Rhea" id="RHEA:13381"/>
        <dbReference type="ChEBI" id="CHEBI:29067"/>
        <dbReference type="ChEBI" id="CHEBI:30089"/>
        <dbReference type="ChEBI" id="CHEBI:57288"/>
        <dbReference type="ChEBI" id="CHEBI:58342"/>
        <dbReference type="EC" id="2.8.3.8"/>
    </reaction>
</comment>
<dbReference type="GO" id="GO:0046952">
    <property type="term" value="P:ketone body catabolic process"/>
    <property type="evidence" value="ECO:0007669"/>
    <property type="project" value="InterPro"/>
</dbReference>
<reference evidence="5 6" key="1">
    <citation type="submission" date="2019-02" db="EMBL/GenBank/DDBJ databases">
        <title>Investigation of anaerobic lignin degradation for improved lignocellulosic biofuels.</title>
        <authorList>
            <person name="Deangelis K."/>
        </authorList>
    </citation>
    <scope>NUCLEOTIDE SEQUENCE [LARGE SCALE GENOMIC DNA]</scope>
    <source>
        <strain evidence="5 6">159R</strain>
    </source>
</reference>
<dbReference type="EC" id="2.8.3.8" evidence="3"/>
<keyword evidence="6" id="KW-1185">Reference proteome</keyword>
<dbReference type="OrthoDB" id="9805230at2"/>
<comment type="caution">
    <text evidence="5">The sequence shown here is derived from an EMBL/GenBank/DDBJ whole genome shotgun (WGS) entry which is preliminary data.</text>
</comment>
<dbReference type="PIRSF" id="PIRSF000858">
    <property type="entry name" value="SCOT-t"/>
    <property type="match status" value="1"/>
</dbReference>
<feature type="active site" description="5-glutamyl coenzyme A thioester intermediate" evidence="4">
    <location>
        <position position="323"/>
    </location>
</feature>
<comment type="function">
    <text evidence="3">CoA transferase having broad substrate specificity for short-chain acyl-CoA thioesters with the activity decreasing when the length of the carboxylic acid chain exceeds four carbons.</text>
</comment>
<dbReference type="Pfam" id="PF01144">
    <property type="entry name" value="CoA_trans"/>
    <property type="match status" value="1"/>
</dbReference>
<dbReference type="RefSeq" id="WP_132923751.1">
    <property type="nucleotide sequence ID" value="NZ_SJOI01000001.1"/>
</dbReference>
<evidence type="ECO:0000256" key="3">
    <source>
        <dbReference type="PIRNR" id="PIRNR000858"/>
    </source>
</evidence>
<dbReference type="SUPFAM" id="SSF100950">
    <property type="entry name" value="NagB/RpiA/CoA transferase-like"/>
    <property type="match status" value="2"/>
</dbReference>
<dbReference type="PANTHER" id="PTHR43293:SF1">
    <property type="entry name" value="ACETATE COA-TRANSFERASE YDIF"/>
    <property type="match status" value="1"/>
</dbReference>
<gene>
    <name evidence="5" type="ORF">EZJ58_3165</name>
</gene>
<dbReference type="Gene3D" id="3.40.1080.10">
    <property type="entry name" value="Glutaconate Coenzyme A-transferase"/>
    <property type="match status" value="2"/>
</dbReference>
<dbReference type="PANTHER" id="PTHR43293">
    <property type="entry name" value="ACETATE COA-TRANSFERASE YDIF"/>
    <property type="match status" value="1"/>
</dbReference>
<dbReference type="GO" id="GO:0008775">
    <property type="term" value="F:acetate CoA-transferase activity"/>
    <property type="evidence" value="ECO:0007669"/>
    <property type="project" value="UniProtKB-EC"/>
</dbReference>
<sequence length="520" mass="55576">MSRSKVCSADVAISRIAPGATVLIDGSGGGVNEPGFVLSALKAHFDKTGRPGHLTVVHPSGMGDGQGGGIDYLADPHLVSKVIGGHWSWCRKMQDLAVTEQIEAWCLPQGVMSHLLRVIAGNGPGLISRVGLGTFVDPRIDGGRINKRAKGDYVSLMNINDEEFLFFKAFPIDVAIIRGTVADEEGNITMEEEGLFAETLSAAQAAKNSGGMVIAQVKYLAERGSIDPRKVKVPGVLVDAVVVDAGQRLSFATASDPSLCGELRIPSGGFPALPMNARKVIARRAAKALIKGDVVNLGYGMPDGVASILAEEGRGDEVTFTLEQGHVGGIPATGSDFGMVRNQWAMIDAGYQFDWYDGGGLDIAILSFAEVDGQGNVNVSKFGGRVAGIGGFVNISQGAKRVVFVGTFKAGKQAQGFDADGVHIKQEGGAKKFVHRLEQISFSALYARKRHQPVIYVTERCVFELGEKGLMLIEIAPGIDLEKDILNQMDFMPEISSKLKMMDERLFSEFSHQVDQEAII</sequence>
<comment type="similarity">
    <text evidence="1 3">Belongs to the 3-oxoacid CoA-transferase family.</text>
</comment>
<proteinExistence type="inferred from homology"/>
<dbReference type="EMBL" id="SJOI01000001">
    <property type="protein sequence ID" value="TCL05011.1"/>
    <property type="molecule type" value="Genomic_DNA"/>
</dbReference>
<dbReference type="Proteomes" id="UP000294555">
    <property type="component" value="Unassembled WGS sequence"/>
</dbReference>
<name>A0A4R1NGT7_9GAMM</name>
<dbReference type="InterPro" id="IPR037171">
    <property type="entry name" value="NagB/RpiA_transferase-like"/>
</dbReference>